<keyword evidence="4" id="KW-1185">Reference proteome</keyword>
<dbReference type="EMBL" id="PNBW01000105">
    <property type="protein sequence ID" value="TMO71486.1"/>
    <property type="molecule type" value="Genomic_DNA"/>
</dbReference>
<dbReference type="SUPFAM" id="SSF54427">
    <property type="entry name" value="NTF2-like"/>
    <property type="match status" value="1"/>
</dbReference>
<proteinExistence type="predicted"/>
<dbReference type="PIRSF" id="PIRSF030561">
    <property type="entry name" value="UCP030561"/>
    <property type="match status" value="1"/>
</dbReference>
<gene>
    <name evidence="2" type="ORF">CWC19_18235</name>
    <name evidence="3" type="ORF">CWC20_17425</name>
</gene>
<dbReference type="Proteomes" id="UP000307164">
    <property type="component" value="Unassembled WGS sequence"/>
</dbReference>
<evidence type="ECO:0000313" key="3">
    <source>
        <dbReference type="EMBL" id="TMO71486.1"/>
    </source>
</evidence>
<name>A0A5S3V2U4_9GAMM</name>
<accession>A0A5S3V2U4</accession>
<reference evidence="2" key="3">
    <citation type="submission" date="2019-09" db="EMBL/GenBank/DDBJ databases">
        <title>Co-occurence of chitin degradation, pigmentation and bioactivity in marine Pseudoalteromonas.</title>
        <authorList>
            <person name="Sonnenschein E.C."/>
            <person name="Bech P.K."/>
        </authorList>
    </citation>
    <scope>NUCLEOTIDE SEQUENCE</scope>
    <source>
        <strain evidence="2">S3790</strain>
        <strain evidence="3 4">S3895</strain>
    </source>
</reference>
<dbReference type="InterPro" id="IPR008317">
    <property type="entry name" value="UCP030561"/>
</dbReference>
<comment type="caution">
    <text evidence="2">The sequence shown here is derived from an EMBL/GenBank/DDBJ whole genome shotgun (WGS) entry which is preliminary data.</text>
</comment>
<dbReference type="Pfam" id="PF12680">
    <property type="entry name" value="SnoaL_2"/>
    <property type="match status" value="1"/>
</dbReference>
<dbReference type="RefSeq" id="WP_138593260.1">
    <property type="nucleotide sequence ID" value="NZ_PNBW01000105.1"/>
</dbReference>
<dbReference type="EMBL" id="PNBX01000101">
    <property type="protein sequence ID" value="TMO64795.1"/>
    <property type="molecule type" value="Genomic_DNA"/>
</dbReference>
<feature type="domain" description="SnoaL-like" evidence="1">
    <location>
        <begin position="20"/>
        <end position="123"/>
    </location>
</feature>
<reference evidence="5" key="2">
    <citation type="submission" date="2019-06" db="EMBL/GenBank/DDBJ databases">
        <title>Co-occurence of chitin degradation, pigmentation and bioactivity in marine Pseudoalteromonas.</title>
        <authorList>
            <person name="Sonnenschein E.C."/>
            <person name="Bech P.K."/>
        </authorList>
    </citation>
    <scope>NUCLEOTIDE SEQUENCE [LARGE SCALE GENOMIC DNA]</scope>
    <source>
        <strain evidence="5">S3790</strain>
    </source>
</reference>
<protein>
    <recommendedName>
        <fullName evidence="1">SnoaL-like domain-containing protein</fullName>
    </recommendedName>
</protein>
<dbReference type="InterPro" id="IPR032710">
    <property type="entry name" value="NTF2-like_dom_sf"/>
</dbReference>
<dbReference type="AlphaFoldDB" id="A0A5S3V2U4"/>
<dbReference type="Gene3D" id="3.10.450.50">
    <property type="match status" value="1"/>
</dbReference>
<evidence type="ECO:0000313" key="2">
    <source>
        <dbReference type="EMBL" id="TMO64795.1"/>
    </source>
</evidence>
<organism evidence="2 5">
    <name type="scientific">Pseudoalteromonas aurantia</name>
    <dbReference type="NCBI Taxonomy" id="43654"/>
    <lineage>
        <taxon>Bacteria</taxon>
        <taxon>Pseudomonadati</taxon>
        <taxon>Pseudomonadota</taxon>
        <taxon>Gammaproteobacteria</taxon>
        <taxon>Alteromonadales</taxon>
        <taxon>Pseudoalteromonadaceae</taxon>
        <taxon>Pseudoalteromonas</taxon>
    </lineage>
</organism>
<dbReference type="OrthoDB" id="9782972at2"/>
<dbReference type="InterPro" id="IPR037401">
    <property type="entry name" value="SnoaL-like"/>
</dbReference>
<sequence>MSNNNGIQLSDIEVATQEVVDRQLEAYNNRNIEAFAATYHDDVEIHEFPGGLRFKGKETLITTYGPKFASLKRLQAVSLTRIVNNNILVDHELAESCSEDPKVVDRSIRVIASYEVIDGLIKRVVFM</sequence>
<evidence type="ECO:0000259" key="1">
    <source>
        <dbReference type="Pfam" id="PF12680"/>
    </source>
</evidence>
<evidence type="ECO:0000313" key="4">
    <source>
        <dbReference type="Proteomes" id="UP000307164"/>
    </source>
</evidence>
<evidence type="ECO:0000313" key="5">
    <source>
        <dbReference type="Proteomes" id="UP000307217"/>
    </source>
</evidence>
<dbReference type="Proteomes" id="UP000307217">
    <property type="component" value="Unassembled WGS sequence"/>
</dbReference>
<reference evidence="2 5" key="1">
    <citation type="submission" date="2018-01" db="EMBL/GenBank/DDBJ databases">
        <authorList>
            <person name="Paulsen S."/>
            <person name="Gram L.K."/>
        </authorList>
    </citation>
    <scope>NUCLEOTIDE SEQUENCE [LARGE SCALE GENOMIC DNA]</scope>
    <source>
        <strain evidence="2 5">S3790</strain>
        <strain evidence="3">S3895</strain>
    </source>
</reference>